<dbReference type="FunFam" id="1.20.58.530:FF:000004">
    <property type="entry name" value="Unconventional myosin ID"/>
    <property type="match status" value="1"/>
</dbReference>
<dbReference type="PROSITE" id="PS51456">
    <property type="entry name" value="MYOSIN_MOTOR"/>
    <property type="match status" value="1"/>
</dbReference>
<name>A0A7L0ETM6_TROML</name>
<dbReference type="AlphaFoldDB" id="A0A7L0ETM6"/>
<reference evidence="14 15" key="1">
    <citation type="submission" date="2019-09" db="EMBL/GenBank/DDBJ databases">
        <title>Bird 10,000 Genomes (B10K) Project - Family phase.</title>
        <authorList>
            <person name="Zhang G."/>
        </authorList>
    </citation>
    <scope>NUCLEOTIDE SEQUENCE [LARGE SCALE GENOMIC DNA]</scope>
    <source>
        <strain evidence="14">B10K-DU-007-40</strain>
        <tissue evidence="14">Mixed tissue sample</tissue>
    </source>
</reference>
<feature type="region of interest" description="Disordered" evidence="11">
    <location>
        <begin position="241"/>
        <end position="268"/>
    </location>
</feature>
<proteinExistence type="inferred from homology"/>
<dbReference type="PANTHER" id="PTHR13140">
    <property type="entry name" value="MYOSIN"/>
    <property type="match status" value="1"/>
</dbReference>
<dbReference type="InterPro" id="IPR036961">
    <property type="entry name" value="Kinesin_motor_dom_sf"/>
</dbReference>
<feature type="domain" description="TH1" evidence="13">
    <location>
        <begin position="843"/>
        <end position="1036"/>
    </location>
</feature>
<feature type="domain" description="Myosin motor" evidence="12">
    <location>
        <begin position="9"/>
        <end position="726"/>
    </location>
</feature>
<dbReference type="GO" id="GO:0030048">
    <property type="term" value="P:actin filament-based movement"/>
    <property type="evidence" value="ECO:0007669"/>
    <property type="project" value="TreeGrafter"/>
</dbReference>
<keyword evidence="3 10" id="KW-0547">Nucleotide-binding</keyword>
<evidence type="ECO:0000256" key="2">
    <source>
        <dbReference type="ARBA" id="ARBA00008314"/>
    </source>
</evidence>
<evidence type="ECO:0000256" key="10">
    <source>
        <dbReference type="PROSITE-ProRule" id="PRU00782"/>
    </source>
</evidence>
<dbReference type="PRINTS" id="PR00193">
    <property type="entry name" value="MYOSINHEAVY"/>
</dbReference>
<keyword evidence="7 10" id="KW-0505">Motor protein</keyword>
<accession>A0A7L0ETM6</accession>
<dbReference type="PROSITE" id="PS51757">
    <property type="entry name" value="TH1"/>
    <property type="match status" value="1"/>
</dbReference>
<dbReference type="InterPro" id="IPR036072">
    <property type="entry name" value="MYSc_Myo1"/>
</dbReference>
<evidence type="ECO:0000256" key="3">
    <source>
        <dbReference type="ARBA" id="ARBA00022741"/>
    </source>
</evidence>
<keyword evidence="9" id="KW-0966">Cell projection</keyword>
<dbReference type="GO" id="GO:0000146">
    <property type="term" value="F:microfilament motor activity"/>
    <property type="evidence" value="ECO:0007669"/>
    <property type="project" value="TreeGrafter"/>
</dbReference>
<keyword evidence="5" id="KW-0112">Calmodulin-binding</keyword>
<dbReference type="Pfam" id="PF00063">
    <property type="entry name" value="Myosin_head"/>
    <property type="match status" value="1"/>
</dbReference>
<dbReference type="SUPFAM" id="SSF52540">
    <property type="entry name" value="P-loop containing nucleoside triphosphate hydrolases"/>
    <property type="match status" value="1"/>
</dbReference>
<dbReference type="GO" id="GO:0005886">
    <property type="term" value="C:plasma membrane"/>
    <property type="evidence" value="ECO:0007669"/>
    <property type="project" value="TreeGrafter"/>
</dbReference>
<dbReference type="InterPro" id="IPR001609">
    <property type="entry name" value="Myosin_head_motor_dom-like"/>
</dbReference>
<feature type="region of interest" description="Actin-binding" evidence="10">
    <location>
        <begin position="603"/>
        <end position="625"/>
    </location>
</feature>
<dbReference type="EMBL" id="VXAG01002945">
    <property type="protein sequence ID" value="NXJ86373.1"/>
    <property type="molecule type" value="Genomic_DNA"/>
</dbReference>
<evidence type="ECO:0000256" key="1">
    <source>
        <dbReference type="ARBA" id="ARBA00004316"/>
    </source>
</evidence>
<dbReference type="CDD" id="cd01378">
    <property type="entry name" value="MYSc_Myo1"/>
    <property type="match status" value="1"/>
</dbReference>
<dbReference type="SMART" id="SM00242">
    <property type="entry name" value="MYSc"/>
    <property type="match status" value="1"/>
</dbReference>
<dbReference type="PROSITE" id="PS50096">
    <property type="entry name" value="IQ"/>
    <property type="match status" value="1"/>
</dbReference>
<evidence type="ECO:0000259" key="12">
    <source>
        <dbReference type="PROSITE" id="PS51456"/>
    </source>
</evidence>
<dbReference type="GO" id="GO:0051015">
    <property type="term" value="F:actin filament binding"/>
    <property type="evidence" value="ECO:0007669"/>
    <property type="project" value="TreeGrafter"/>
</dbReference>
<evidence type="ECO:0000256" key="11">
    <source>
        <dbReference type="SAM" id="MobiDB-lite"/>
    </source>
</evidence>
<sequence>MAELEGPEFGKADFVLLDEVTMEQFLENLRLRFSQGRIYTYIGEVVVAVNPYRALPLYGAPVVERYRGRELYERPPHIFALADAAYKAMKRRAKDTCIVISGESGAGKTETSKYIMQYIAAITNPSQRAEVERVKNVLLKSNCVLEAFGNAKTNRNDNSSRFGKYMDINFDFKGDPTGGHIHNYLLEKSRVLQQQPGERNFHAFYQLLLGAPPALLTSLHLCRDPCAYRYTRGVPGDTVSWGWPGGDLRGPRGDPGPSQHPSPPPQACGDEVAAYRAVEEAMAIIGFSPEEMESLRRVLAAILLLGNVEFAAEGEAAAVAAADAGQLSALAELTGTAPDSLCRALLARTVAAGGGELIEKGHSPREAAYARDACAKAIYERLFRWVVERINAGIAARGYDARVHGKSTVIGVLDIYGFEIFDTNSFEQFCINYCNEKLQQLFINLILRQEQAEYQREGIAWQNIEYFSNEPIVELVEQPHRGILALLDEACLAAGTVTDALFLTSMDTRLGRHPHYTSRKLCPTDKTMEFNRDFRIKHYAGDVTYSVEGFLDKNKDTLFQDFKRLFYNSADPVVRAMWPDGEQSITEVTKRPLTTGTLFKNSIVALVENLASKEPYYVRCIKPNDQKSPTLFNEERCRHQVSYLGLLENVRVRRAGFAYRQPYHHFLLRYKMTCEYTWPNHLMASDREATQALLEQHGFQDDVAYGHTKVFIRTPRTLFCLEQERARLIPIIVLLLQKAWRGALARRRCRALRAAYTIMAHYKRHKVRTYLRELLQRFQAVRSLPDFGKSVEWPEPPAVLERFQEASQRLFHRWRARQIVKNIPPSEMGQIRAKVAAMEALAGLRKDWGCRRVWARDYLSSPSENPGLALPFARRLQALRDKVHFGSVLFSCHVRKINRFGRSRDRAILVTDQHLYKLDPRQQYRVMRALPLSTVTGLSVTSCRSQLVVFHTPSRDDLAVCLHKTQPPGDNRAGELVGVLLEHYRATKRELQVRVSDRIQLSFGGRRRMLTVETRPDTATPDFGKSRDGFVLYWSGK</sequence>
<evidence type="ECO:0000259" key="13">
    <source>
        <dbReference type="PROSITE" id="PS51757"/>
    </source>
</evidence>
<organism evidence="14 15">
    <name type="scientific">Trogon melanurus</name>
    <name type="common">Black-tailed trogon</name>
    <dbReference type="NCBI Taxonomy" id="56311"/>
    <lineage>
        <taxon>Eukaryota</taxon>
        <taxon>Metazoa</taxon>
        <taxon>Chordata</taxon>
        <taxon>Craniata</taxon>
        <taxon>Vertebrata</taxon>
        <taxon>Euteleostomi</taxon>
        <taxon>Archelosauria</taxon>
        <taxon>Archosauria</taxon>
        <taxon>Dinosauria</taxon>
        <taxon>Saurischia</taxon>
        <taxon>Theropoda</taxon>
        <taxon>Coelurosauria</taxon>
        <taxon>Aves</taxon>
        <taxon>Neognathae</taxon>
        <taxon>Neoaves</taxon>
        <taxon>Telluraves</taxon>
        <taxon>Coraciimorphae</taxon>
        <taxon>Trogoniformes</taxon>
        <taxon>Trogonidae</taxon>
        <taxon>Trogon</taxon>
    </lineage>
</organism>
<dbReference type="Gene3D" id="1.10.10.820">
    <property type="match status" value="1"/>
</dbReference>
<keyword evidence="4 10" id="KW-0067">ATP-binding</keyword>
<dbReference type="GO" id="GO:0007015">
    <property type="term" value="P:actin filament organization"/>
    <property type="evidence" value="ECO:0007669"/>
    <property type="project" value="TreeGrafter"/>
</dbReference>
<comment type="subcellular location">
    <subcellularLocation>
        <location evidence="1">Cell projection</location>
    </subcellularLocation>
</comment>
<dbReference type="Gene3D" id="1.20.5.4820">
    <property type="match status" value="1"/>
</dbReference>
<comment type="similarity">
    <text evidence="2 10">Belongs to the TRAFAC class myosin-kinesin ATPase superfamily. Myosin family.</text>
</comment>
<protein>
    <submittedName>
        <fullName evidence="14">MYO1G protein</fullName>
    </submittedName>
</protein>
<evidence type="ECO:0000256" key="6">
    <source>
        <dbReference type="ARBA" id="ARBA00023123"/>
    </source>
</evidence>
<evidence type="ECO:0000256" key="7">
    <source>
        <dbReference type="ARBA" id="ARBA00023175"/>
    </source>
</evidence>
<evidence type="ECO:0000256" key="8">
    <source>
        <dbReference type="ARBA" id="ARBA00023203"/>
    </source>
</evidence>
<dbReference type="Proteomes" id="UP000550660">
    <property type="component" value="Unassembled WGS sequence"/>
</dbReference>
<keyword evidence="6 10" id="KW-0518">Myosin</keyword>
<gene>
    <name evidence="14" type="primary">Myo1g</name>
    <name evidence="14" type="ORF">TROMEL_R02547</name>
</gene>
<feature type="non-terminal residue" evidence="14">
    <location>
        <position position="1"/>
    </location>
</feature>
<keyword evidence="8 10" id="KW-0009">Actin-binding</keyword>
<dbReference type="GO" id="GO:0016459">
    <property type="term" value="C:myosin complex"/>
    <property type="evidence" value="ECO:0007669"/>
    <property type="project" value="UniProtKB-KW"/>
</dbReference>
<dbReference type="Gene3D" id="3.40.850.10">
    <property type="entry name" value="Kinesin motor domain"/>
    <property type="match status" value="1"/>
</dbReference>
<evidence type="ECO:0000256" key="9">
    <source>
        <dbReference type="ARBA" id="ARBA00023273"/>
    </source>
</evidence>
<dbReference type="FunFam" id="1.20.5.4820:FF:000003">
    <property type="entry name" value="Unconventional myosin ID"/>
    <property type="match status" value="1"/>
</dbReference>
<evidence type="ECO:0000256" key="4">
    <source>
        <dbReference type="ARBA" id="ARBA00022840"/>
    </source>
</evidence>
<dbReference type="GO" id="GO:0005737">
    <property type="term" value="C:cytoplasm"/>
    <property type="evidence" value="ECO:0007669"/>
    <property type="project" value="TreeGrafter"/>
</dbReference>
<dbReference type="GO" id="GO:0005524">
    <property type="term" value="F:ATP binding"/>
    <property type="evidence" value="ECO:0007669"/>
    <property type="project" value="UniProtKB-UniRule"/>
</dbReference>
<dbReference type="GO" id="GO:0006897">
    <property type="term" value="P:endocytosis"/>
    <property type="evidence" value="ECO:0007669"/>
    <property type="project" value="TreeGrafter"/>
</dbReference>
<evidence type="ECO:0000313" key="14">
    <source>
        <dbReference type="EMBL" id="NXJ86373.1"/>
    </source>
</evidence>
<dbReference type="OrthoDB" id="6108017at2759"/>
<dbReference type="Gene3D" id="1.20.58.530">
    <property type="match status" value="1"/>
</dbReference>
<dbReference type="Gene3D" id="1.20.120.720">
    <property type="entry name" value="Myosin VI head, motor domain, U50 subdomain"/>
    <property type="match status" value="1"/>
</dbReference>
<dbReference type="InterPro" id="IPR027417">
    <property type="entry name" value="P-loop_NTPase"/>
</dbReference>
<feature type="non-terminal residue" evidence="14">
    <location>
        <position position="1037"/>
    </location>
</feature>
<keyword evidence="15" id="KW-1185">Reference proteome</keyword>
<dbReference type="GO" id="GO:0005902">
    <property type="term" value="C:microvillus"/>
    <property type="evidence" value="ECO:0007669"/>
    <property type="project" value="TreeGrafter"/>
</dbReference>
<feature type="binding site" evidence="10">
    <location>
        <begin position="102"/>
        <end position="109"/>
    </location>
    <ligand>
        <name>ATP</name>
        <dbReference type="ChEBI" id="CHEBI:30616"/>
    </ligand>
</feature>
<comment type="caution">
    <text evidence="14">The sequence shown here is derived from an EMBL/GenBank/DDBJ whole genome shotgun (WGS) entry which is preliminary data.</text>
</comment>
<evidence type="ECO:0000313" key="15">
    <source>
        <dbReference type="Proteomes" id="UP000550660"/>
    </source>
</evidence>
<dbReference type="InterPro" id="IPR010926">
    <property type="entry name" value="Myosin_TH1"/>
</dbReference>
<dbReference type="GO" id="GO:0005516">
    <property type="term" value="F:calmodulin binding"/>
    <property type="evidence" value="ECO:0007669"/>
    <property type="project" value="UniProtKB-KW"/>
</dbReference>
<evidence type="ECO:0000256" key="5">
    <source>
        <dbReference type="ARBA" id="ARBA00022860"/>
    </source>
</evidence>
<dbReference type="Pfam" id="PF06017">
    <property type="entry name" value="Myosin_TH1"/>
    <property type="match status" value="1"/>
</dbReference>
<dbReference type="PANTHER" id="PTHR13140:SF381">
    <property type="entry name" value="UNCONVENTIONAL MYOSIN-IG"/>
    <property type="match status" value="1"/>
</dbReference>